<gene>
    <name evidence="4" type="primary">nudF</name>
    <name evidence="4" type="ORF">NO1_1559</name>
</gene>
<comment type="cofactor">
    <cofactor evidence="1">
        <name>Mg(2+)</name>
        <dbReference type="ChEBI" id="CHEBI:18420"/>
    </cofactor>
</comment>
<keyword evidence="5" id="KW-1185">Reference proteome</keyword>
<comment type="caution">
    <text evidence="4">The sequence shown here is derived from an EMBL/GenBank/DDBJ whole genome shotgun (WGS) entry which is preliminary data.</text>
</comment>
<evidence type="ECO:0000259" key="3">
    <source>
        <dbReference type="PROSITE" id="PS51462"/>
    </source>
</evidence>
<sequence>MAKPVYSCRIFDLYEDEVTLPNGRKITQIRIDHQPSVAIVALNAEKEVLLISQYRSAIQADLLEIPAGSIDHGEESPEAAARRELAEETGFGAEKLTLLFEGYSLPGYCNEYMYYYLAENLFPQKLPGDDDECITVKPTSLADTLRLLRGGKITDAKTALGLLLAAKHLNI</sequence>
<protein>
    <submittedName>
        <fullName evidence="4">ADP-ribose pyrophosphatase</fullName>
    </submittedName>
</protein>
<dbReference type="Pfam" id="PF00293">
    <property type="entry name" value="NUDIX"/>
    <property type="match status" value="1"/>
</dbReference>
<accession>A0A388TC41</accession>
<feature type="domain" description="Nudix hydrolase" evidence="3">
    <location>
        <begin position="32"/>
        <end position="161"/>
    </location>
</feature>
<dbReference type="EMBL" id="BGZN01000043">
    <property type="protein sequence ID" value="GBR74371.1"/>
    <property type="molecule type" value="Genomic_DNA"/>
</dbReference>
<evidence type="ECO:0000256" key="1">
    <source>
        <dbReference type="ARBA" id="ARBA00001946"/>
    </source>
</evidence>
<dbReference type="PROSITE" id="PS51462">
    <property type="entry name" value="NUDIX"/>
    <property type="match status" value="1"/>
</dbReference>
<organism evidence="4 5">
    <name type="scientific">Termititenax aidoneus</name>
    <dbReference type="NCBI Taxonomy" id="2218524"/>
    <lineage>
        <taxon>Bacteria</taxon>
        <taxon>Bacillati</taxon>
        <taxon>Candidatus Margulisiibacteriota</taxon>
        <taxon>Candidatus Termititenacia</taxon>
        <taxon>Candidatus Termititenacales</taxon>
        <taxon>Candidatus Termititenacaceae</taxon>
        <taxon>Candidatus Termititenax</taxon>
    </lineage>
</organism>
<dbReference type="SUPFAM" id="SSF55811">
    <property type="entry name" value="Nudix"/>
    <property type="match status" value="1"/>
</dbReference>
<dbReference type="GO" id="GO:0019693">
    <property type="term" value="P:ribose phosphate metabolic process"/>
    <property type="evidence" value="ECO:0007669"/>
    <property type="project" value="TreeGrafter"/>
</dbReference>
<evidence type="ECO:0000313" key="5">
    <source>
        <dbReference type="Proteomes" id="UP000269352"/>
    </source>
</evidence>
<dbReference type="PANTHER" id="PTHR11839:SF18">
    <property type="entry name" value="NUDIX HYDROLASE DOMAIN-CONTAINING PROTEIN"/>
    <property type="match status" value="1"/>
</dbReference>
<evidence type="ECO:0000313" key="4">
    <source>
        <dbReference type="EMBL" id="GBR74371.1"/>
    </source>
</evidence>
<evidence type="ECO:0000256" key="2">
    <source>
        <dbReference type="ARBA" id="ARBA00022801"/>
    </source>
</evidence>
<reference evidence="4 5" key="1">
    <citation type="journal article" date="2019" name="ISME J.">
        <title>Genome analyses of uncultured TG2/ZB3 bacteria in 'Margulisbacteria' specifically attached to ectosymbiotic spirochetes of protists in the termite gut.</title>
        <authorList>
            <person name="Utami Y.D."/>
            <person name="Kuwahara H."/>
            <person name="Igai K."/>
            <person name="Murakami T."/>
            <person name="Sugaya K."/>
            <person name="Morikawa T."/>
            <person name="Nagura Y."/>
            <person name="Yuki M."/>
            <person name="Deevong P."/>
            <person name="Inoue T."/>
            <person name="Kihara K."/>
            <person name="Lo N."/>
            <person name="Yamada A."/>
            <person name="Ohkuma M."/>
            <person name="Hongoh Y."/>
        </authorList>
    </citation>
    <scope>NUCLEOTIDE SEQUENCE [LARGE SCALE GENOMIC DNA]</scope>
    <source>
        <strain evidence="4">NkOx7-01</strain>
    </source>
</reference>
<dbReference type="GO" id="GO:0006753">
    <property type="term" value="P:nucleoside phosphate metabolic process"/>
    <property type="evidence" value="ECO:0007669"/>
    <property type="project" value="TreeGrafter"/>
</dbReference>
<dbReference type="InterPro" id="IPR000086">
    <property type="entry name" value="NUDIX_hydrolase_dom"/>
</dbReference>
<dbReference type="InterPro" id="IPR015797">
    <property type="entry name" value="NUDIX_hydrolase-like_dom_sf"/>
</dbReference>
<dbReference type="AlphaFoldDB" id="A0A388TC41"/>
<name>A0A388TC41_TERA1</name>
<dbReference type="CDD" id="cd03424">
    <property type="entry name" value="NUDIX_ADPRase_Nudt5_UGPPase_Nudt14"/>
    <property type="match status" value="1"/>
</dbReference>
<dbReference type="Proteomes" id="UP000269352">
    <property type="component" value="Unassembled WGS sequence"/>
</dbReference>
<dbReference type="PANTHER" id="PTHR11839">
    <property type="entry name" value="UDP/ADP-SUGAR PYROPHOSPHATASE"/>
    <property type="match status" value="1"/>
</dbReference>
<dbReference type="GO" id="GO:0016787">
    <property type="term" value="F:hydrolase activity"/>
    <property type="evidence" value="ECO:0007669"/>
    <property type="project" value="UniProtKB-KW"/>
</dbReference>
<keyword evidence="2" id="KW-0378">Hydrolase</keyword>
<dbReference type="GO" id="GO:0005829">
    <property type="term" value="C:cytosol"/>
    <property type="evidence" value="ECO:0007669"/>
    <property type="project" value="TreeGrafter"/>
</dbReference>
<dbReference type="Gene3D" id="3.90.79.10">
    <property type="entry name" value="Nucleoside Triphosphate Pyrophosphohydrolase"/>
    <property type="match status" value="1"/>
</dbReference>
<proteinExistence type="predicted"/>